<comment type="similarity">
    <text evidence="2 10">Belongs to the FliR/MopE/SpaR family.</text>
</comment>
<dbReference type="GO" id="GO:0006605">
    <property type="term" value="P:protein targeting"/>
    <property type="evidence" value="ECO:0007669"/>
    <property type="project" value="UniProtKB-UniRule"/>
</dbReference>
<keyword evidence="6 10" id="KW-1133">Transmembrane helix</keyword>
<feature type="transmembrane region" description="Helical" evidence="10">
    <location>
        <begin position="95"/>
        <end position="114"/>
    </location>
</feature>
<dbReference type="AlphaFoldDB" id="A0AA96GFE3"/>
<evidence type="ECO:0000256" key="2">
    <source>
        <dbReference type="ARBA" id="ARBA00009772"/>
    </source>
</evidence>
<evidence type="ECO:0000256" key="8">
    <source>
        <dbReference type="ARBA" id="ARBA00023143"/>
    </source>
</evidence>
<evidence type="ECO:0000256" key="7">
    <source>
        <dbReference type="ARBA" id="ARBA00023136"/>
    </source>
</evidence>
<dbReference type="EMBL" id="CP116967">
    <property type="protein sequence ID" value="WNM56771.1"/>
    <property type="molecule type" value="Genomic_DNA"/>
</dbReference>
<sequence length="261" mass="27997">MLQWDMAIQQVWQFVVVLVRTAVILSALPLLGGQSVPSRIKIGMAVIIAILLMPIVTFTLPPDWLEPGNLVIVLGAELLVGLVLGLALRLLMTAVELAGSVMGFQVGFAMAGVLDPVTQVETPVFGQLLTILATLLYFQVDGHHLVLLALGSSFLLIPPFGAHLSAPLLSDVTEVIQRTYDTGMKLAFPVMGATFLVHFIMGILGRLVPQMNVMLTSFPITIAVGLLVLGLGLPFIALVFQDSIVGMETVLWDLLQELGHG</sequence>
<dbReference type="KEGG" id="nall:PP769_12370"/>
<dbReference type="GO" id="GO:0005886">
    <property type="term" value="C:plasma membrane"/>
    <property type="evidence" value="ECO:0007669"/>
    <property type="project" value="UniProtKB-SubCell"/>
</dbReference>
<keyword evidence="11" id="KW-0282">Flagellum</keyword>
<feature type="transmembrane region" description="Helical" evidence="10">
    <location>
        <begin position="67"/>
        <end position="88"/>
    </location>
</feature>
<dbReference type="GO" id="GO:0009425">
    <property type="term" value="C:bacterial-type flagellum basal body"/>
    <property type="evidence" value="ECO:0007669"/>
    <property type="project" value="UniProtKB-SubCell"/>
</dbReference>
<proteinExistence type="inferred from homology"/>
<feature type="transmembrane region" description="Helical" evidence="10">
    <location>
        <begin position="220"/>
        <end position="240"/>
    </location>
</feature>
<keyword evidence="11" id="KW-0969">Cilium</keyword>
<keyword evidence="12" id="KW-1185">Reference proteome</keyword>
<accession>A0AA96GFE3</accession>
<evidence type="ECO:0000256" key="5">
    <source>
        <dbReference type="ARBA" id="ARBA00022692"/>
    </source>
</evidence>
<evidence type="ECO:0000256" key="10">
    <source>
        <dbReference type="RuleBase" id="RU362071"/>
    </source>
</evidence>
<keyword evidence="4 10" id="KW-1003">Cell membrane</keyword>
<organism evidence="11 12">
    <name type="scientific">Candidatus Nitrospira allomarina</name>
    <dbReference type="NCBI Taxonomy" id="3020900"/>
    <lineage>
        <taxon>Bacteria</taxon>
        <taxon>Pseudomonadati</taxon>
        <taxon>Nitrospirota</taxon>
        <taxon>Nitrospiria</taxon>
        <taxon>Nitrospirales</taxon>
        <taxon>Nitrospiraceae</taxon>
        <taxon>Nitrospira</taxon>
    </lineage>
</organism>
<evidence type="ECO:0000256" key="1">
    <source>
        <dbReference type="ARBA" id="ARBA00002578"/>
    </source>
</evidence>
<keyword evidence="8 10" id="KW-0975">Bacterial flagellum</keyword>
<dbReference type="GO" id="GO:0044780">
    <property type="term" value="P:bacterial-type flagellum assembly"/>
    <property type="evidence" value="ECO:0007669"/>
    <property type="project" value="UniProtKB-UniRule"/>
</dbReference>
<reference evidence="11 12" key="1">
    <citation type="submission" date="2023-01" db="EMBL/GenBank/DDBJ databases">
        <title>Cultivation and genomic characterization of new, ubiquitous marine nitrite-oxidizing bacteria from the Nitrospirales.</title>
        <authorList>
            <person name="Mueller A.J."/>
            <person name="Daebeler A."/>
            <person name="Herbold C.W."/>
            <person name="Kirkegaard R.H."/>
            <person name="Daims H."/>
        </authorList>
    </citation>
    <scope>NUCLEOTIDE SEQUENCE [LARGE SCALE GENOMIC DNA]</scope>
    <source>
        <strain evidence="11 12">VA</strain>
    </source>
</reference>
<dbReference type="Proteomes" id="UP001302719">
    <property type="component" value="Chromosome"/>
</dbReference>
<comment type="subcellular location">
    <subcellularLocation>
        <location evidence="10">Cell membrane</location>
        <topology evidence="10">Multi-pass membrane protein</topology>
    </subcellularLocation>
    <subcellularLocation>
        <location evidence="10">Bacterial flagellum basal body</location>
    </subcellularLocation>
</comment>
<protein>
    <recommendedName>
        <fullName evidence="3 9">Flagellar biosynthetic protein FliR</fullName>
    </recommendedName>
</protein>
<gene>
    <name evidence="11" type="primary">fliR</name>
    <name evidence="11" type="ORF">PP769_12370</name>
</gene>
<dbReference type="NCBIfam" id="TIGR01400">
    <property type="entry name" value="fliR"/>
    <property type="match status" value="1"/>
</dbReference>
<feature type="transmembrane region" description="Helical" evidence="10">
    <location>
        <begin position="43"/>
        <end position="61"/>
    </location>
</feature>
<dbReference type="Pfam" id="PF01311">
    <property type="entry name" value="Bac_export_1"/>
    <property type="match status" value="1"/>
</dbReference>
<dbReference type="InterPro" id="IPR002010">
    <property type="entry name" value="T3SS_IM_R"/>
</dbReference>
<dbReference type="InterPro" id="IPR006303">
    <property type="entry name" value="FliR"/>
</dbReference>
<comment type="function">
    <text evidence="1 10">Role in flagellar biosynthesis.</text>
</comment>
<keyword evidence="5 10" id="KW-0812">Transmembrane</keyword>
<evidence type="ECO:0000256" key="3">
    <source>
        <dbReference type="ARBA" id="ARBA00021717"/>
    </source>
</evidence>
<evidence type="ECO:0000313" key="11">
    <source>
        <dbReference type="EMBL" id="WNM56771.1"/>
    </source>
</evidence>
<keyword evidence="11" id="KW-0966">Cell projection</keyword>
<dbReference type="PANTHER" id="PTHR30065:SF1">
    <property type="entry name" value="SURFACE PRESENTATION OF ANTIGENS PROTEIN SPAR"/>
    <property type="match status" value="1"/>
</dbReference>
<feature type="transmembrane region" description="Helical" evidence="10">
    <location>
        <begin position="186"/>
        <end position="208"/>
    </location>
</feature>
<feature type="transmembrane region" description="Helical" evidence="10">
    <location>
        <begin position="145"/>
        <end position="166"/>
    </location>
</feature>
<dbReference type="RefSeq" id="WP_312640527.1">
    <property type="nucleotide sequence ID" value="NZ_CP116967.1"/>
</dbReference>
<evidence type="ECO:0000256" key="6">
    <source>
        <dbReference type="ARBA" id="ARBA00022989"/>
    </source>
</evidence>
<evidence type="ECO:0000256" key="4">
    <source>
        <dbReference type="ARBA" id="ARBA00022475"/>
    </source>
</evidence>
<dbReference type="PRINTS" id="PR00953">
    <property type="entry name" value="TYPE3IMRPROT"/>
</dbReference>
<name>A0AA96GFE3_9BACT</name>
<feature type="transmembrane region" description="Helical" evidence="10">
    <location>
        <begin position="12"/>
        <end position="31"/>
    </location>
</feature>
<evidence type="ECO:0000256" key="9">
    <source>
        <dbReference type="NCBIfam" id="TIGR01400"/>
    </source>
</evidence>
<dbReference type="PANTHER" id="PTHR30065">
    <property type="entry name" value="FLAGELLAR BIOSYNTHETIC PROTEIN FLIR"/>
    <property type="match status" value="1"/>
</dbReference>
<keyword evidence="7 10" id="KW-0472">Membrane</keyword>
<evidence type="ECO:0000313" key="12">
    <source>
        <dbReference type="Proteomes" id="UP001302719"/>
    </source>
</evidence>